<name>A0A371DM23_9APHY</name>
<dbReference type="PANTHER" id="PTHR22889:SF0">
    <property type="entry name" value="WD REPEAT-CONTAINING PROTEIN 89"/>
    <property type="match status" value="1"/>
</dbReference>
<reference evidence="5 6" key="1">
    <citation type="journal article" date="2018" name="Biotechnol. Biofuels">
        <title>Integrative visual omics of the white-rot fungus Polyporus brumalis exposes the biotechnological potential of its oxidative enzymes for delignifying raw plant biomass.</title>
        <authorList>
            <person name="Miyauchi S."/>
            <person name="Rancon A."/>
            <person name="Drula E."/>
            <person name="Hage H."/>
            <person name="Chaduli D."/>
            <person name="Favel A."/>
            <person name="Grisel S."/>
            <person name="Henrissat B."/>
            <person name="Herpoel-Gimbert I."/>
            <person name="Ruiz-Duenas F.J."/>
            <person name="Chevret D."/>
            <person name="Hainaut M."/>
            <person name="Lin J."/>
            <person name="Wang M."/>
            <person name="Pangilinan J."/>
            <person name="Lipzen A."/>
            <person name="Lesage-Meessen L."/>
            <person name="Navarro D."/>
            <person name="Riley R."/>
            <person name="Grigoriev I.V."/>
            <person name="Zhou S."/>
            <person name="Raouche S."/>
            <person name="Rosso M.N."/>
        </authorList>
    </citation>
    <scope>NUCLEOTIDE SEQUENCE [LARGE SCALE GENOMIC DNA]</scope>
    <source>
        <strain evidence="5 6">BRFM 1820</strain>
    </source>
</reference>
<dbReference type="InterPro" id="IPR039328">
    <property type="entry name" value="WDR89"/>
</dbReference>
<dbReference type="SUPFAM" id="SSF50978">
    <property type="entry name" value="WD40 repeat-like"/>
    <property type="match status" value="1"/>
</dbReference>
<dbReference type="InterPro" id="IPR015943">
    <property type="entry name" value="WD40/YVTN_repeat-like_dom_sf"/>
</dbReference>
<dbReference type="PROSITE" id="PS50082">
    <property type="entry name" value="WD_REPEATS_2"/>
    <property type="match status" value="2"/>
</dbReference>
<dbReference type="Proteomes" id="UP000256964">
    <property type="component" value="Unassembled WGS sequence"/>
</dbReference>
<evidence type="ECO:0000256" key="4">
    <source>
        <dbReference type="SAM" id="MobiDB-lite"/>
    </source>
</evidence>
<dbReference type="STRING" id="139420.A0A371DM23"/>
<evidence type="ECO:0000313" key="6">
    <source>
        <dbReference type="Proteomes" id="UP000256964"/>
    </source>
</evidence>
<dbReference type="PANTHER" id="PTHR22889">
    <property type="entry name" value="WD REPEAT-CONTAINING PROTEIN 89"/>
    <property type="match status" value="1"/>
</dbReference>
<dbReference type="Pfam" id="PF00400">
    <property type="entry name" value="WD40"/>
    <property type="match status" value="3"/>
</dbReference>
<dbReference type="PROSITE" id="PS50294">
    <property type="entry name" value="WD_REPEATS_REGION"/>
    <property type="match status" value="2"/>
</dbReference>
<sequence>MSLLEAQSFRPSSNPVGSAKLPAGAYVLSLASLPSFYAAAASAPSNAIHLFDRERLRNVHTLPGHADAITTLRSVPNVANAVSHALLSSGKDGAVKVWDERAGSAALRLTASTAGTPRALLSCDVSADGMIIAAGTELHCEDASILYWDPRSPAAPLRVHSSTHSEDITALHFYRNGKMLLSASSDGLVCTSNAEETDEDEAGVHVGNWGCSIAQAGWMHDIAGRPAVWASSDMETFSVWTSELDRLLDVDIRQPSVHRQDLTWVTDYLIGCHTTLQPLGDSDSDLCIFAGSNEGDIALITRPTFADPNAPWVLERTWTTGHAGVVRAALWDEGSNILLTGGEDSKINVWTAKGSSESVVLTKRGNDVDPMDIDEDDMSGRKKRRA</sequence>
<evidence type="ECO:0000256" key="1">
    <source>
        <dbReference type="ARBA" id="ARBA00022574"/>
    </source>
</evidence>
<evidence type="ECO:0000256" key="3">
    <source>
        <dbReference type="PROSITE-ProRule" id="PRU00221"/>
    </source>
</evidence>
<proteinExistence type="predicted"/>
<dbReference type="AlphaFoldDB" id="A0A371DM23"/>
<dbReference type="EMBL" id="KZ857386">
    <property type="protein sequence ID" value="RDX53575.1"/>
    <property type="molecule type" value="Genomic_DNA"/>
</dbReference>
<dbReference type="InterPro" id="IPR036322">
    <property type="entry name" value="WD40_repeat_dom_sf"/>
</dbReference>
<keyword evidence="6" id="KW-1185">Reference proteome</keyword>
<keyword evidence="2" id="KW-0677">Repeat</keyword>
<keyword evidence="1 3" id="KW-0853">WD repeat</keyword>
<dbReference type="InterPro" id="IPR001680">
    <property type="entry name" value="WD40_rpt"/>
</dbReference>
<dbReference type="Gene3D" id="2.130.10.10">
    <property type="entry name" value="YVTN repeat-like/Quinoprotein amine dehydrogenase"/>
    <property type="match status" value="2"/>
</dbReference>
<dbReference type="SMART" id="SM00320">
    <property type="entry name" value="WD40"/>
    <property type="match status" value="5"/>
</dbReference>
<dbReference type="OrthoDB" id="25131at2759"/>
<protein>
    <submittedName>
        <fullName evidence="5">WD40 repeat-like protein</fullName>
    </submittedName>
</protein>
<evidence type="ECO:0000313" key="5">
    <source>
        <dbReference type="EMBL" id="RDX53575.1"/>
    </source>
</evidence>
<feature type="repeat" description="WD" evidence="3">
    <location>
        <begin position="62"/>
        <end position="108"/>
    </location>
</feature>
<evidence type="ECO:0000256" key="2">
    <source>
        <dbReference type="ARBA" id="ARBA00022737"/>
    </source>
</evidence>
<feature type="region of interest" description="Disordered" evidence="4">
    <location>
        <begin position="361"/>
        <end position="386"/>
    </location>
</feature>
<gene>
    <name evidence="5" type="ORF">OH76DRAFT_1398700</name>
</gene>
<organism evidence="5 6">
    <name type="scientific">Lentinus brumalis</name>
    <dbReference type="NCBI Taxonomy" id="2498619"/>
    <lineage>
        <taxon>Eukaryota</taxon>
        <taxon>Fungi</taxon>
        <taxon>Dikarya</taxon>
        <taxon>Basidiomycota</taxon>
        <taxon>Agaricomycotina</taxon>
        <taxon>Agaricomycetes</taxon>
        <taxon>Polyporales</taxon>
        <taxon>Polyporaceae</taxon>
        <taxon>Lentinus</taxon>
    </lineage>
</organism>
<feature type="repeat" description="WD" evidence="3">
    <location>
        <begin position="319"/>
        <end position="360"/>
    </location>
</feature>
<accession>A0A371DM23</accession>